<dbReference type="EMBL" id="JBHSDJ010000090">
    <property type="protein sequence ID" value="MFC4247705.1"/>
    <property type="molecule type" value="Genomic_DNA"/>
</dbReference>
<sequence length="166" mass="17967">MPDLLTHVLIGYVVGTLLAFRYEWMRPAHVTLVMIGALSPDFVKVKLLVPDSIVATATGVPFSWSPLHTLGGSAVVILLGSLLVSPENRMRAIGLFGIGALTHHALDFNLLTPTGYAYPVLWPLVQSHLPAPNLYLSSDRWPALVAGLAAALVWVVSQRRAAARQR</sequence>
<dbReference type="InterPro" id="IPR007404">
    <property type="entry name" value="YdjM-like"/>
</dbReference>
<evidence type="ECO:0000313" key="2">
    <source>
        <dbReference type="EMBL" id="MFC4247705.1"/>
    </source>
</evidence>
<organism evidence="2 3">
    <name type="scientific">Natribaculum luteum</name>
    <dbReference type="NCBI Taxonomy" id="1586232"/>
    <lineage>
        <taxon>Archaea</taxon>
        <taxon>Methanobacteriati</taxon>
        <taxon>Methanobacteriota</taxon>
        <taxon>Stenosarchaea group</taxon>
        <taxon>Halobacteria</taxon>
        <taxon>Halobacteriales</taxon>
        <taxon>Natrialbaceae</taxon>
        <taxon>Natribaculum</taxon>
    </lineage>
</organism>
<name>A0ABD5P091_9EURY</name>
<dbReference type="AlphaFoldDB" id="A0ABD5P091"/>
<feature type="transmembrane region" description="Helical" evidence="1">
    <location>
        <begin position="67"/>
        <end position="85"/>
    </location>
</feature>
<dbReference type="Proteomes" id="UP001595821">
    <property type="component" value="Unassembled WGS sequence"/>
</dbReference>
<reference evidence="2 3" key="1">
    <citation type="journal article" date="2014" name="Int. J. Syst. Evol. Microbiol.">
        <title>Complete genome sequence of Corynebacterium casei LMG S-19264T (=DSM 44701T), isolated from a smear-ripened cheese.</title>
        <authorList>
            <consortium name="US DOE Joint Genome Institute (JGI-PGF)"/>
            <person name="Walter F."/>
            <person name="Albersmeier A."/>
            <person name="Kalinowski J."/>
            <person name="Ruckert C."/>
        </authorList>
    </citation>
    <scope>NUCLEOTIDE SEQUENCE [LARGE SCALE GENOMIC DNA]</scope>
    <source>
        <strain evidence="2 3">IBRC-M 10912</strain>
    </source>
</reference>
<accession>A0ABD5P091</accession>
<feature type="transmembrane region" description="Helical" evidence="1">
    <location>
        <begin position="141"/>
        <end position="157"/>
    </location>
</feature>
<comment type="caution">
    <text evidence="2">The sequence shown here is derived from an EMBL/GenBank/DDBJ whole genome shotgun (WGS) entry which is preliminary data.</text>
</comment>
<keyword evidence="1" id="KW-0812">Transmembrane</keyword>
<dbReference type="GO" id="GO:0016787">
    <property type="term" value="F:hydrolase activity"/>
    <property type="evidence" value="ECO:0007669"/>
    <property type="project" value="UniProtKB-KW"/>
</dbReference>
<dbReference type="RefSeq" id="WP_246975635.1">
    <property type="nucleotide sequence ID" value="NZ_CP095398.1"/>
</dbReference>
<feature type="transmembrane region" description="Helical" evidence="1">
    <location>
        <begin position="92"/>
        <end position="121"/>
    </location>
</feature>
<dbReference type="Pfam" id="PF04307">
    <property type="entry name" value="YdjM"/>
    <property type="match status" value="1"/>
</dbReference>
<proteinExistence type="predicted"/>
<evidence type="ECO:0000313" key="3">
    <source>
        <dbReference type="Proteomes" id="UP001595821"/>
    </source>
</evidence>
<dbReference type="GeneID" id="71856477"/>
<evidence type="ECO:0000256" key="1">
    <source>
        <dbReference type="SAM" id="Phobius"/>
    </source>
</evidence>
<keyword evidence="1" id="KW-0472">Membrane</keyword>
<gene>
    <name evidence="2" type="ORF">ACFOZ7_12135</name>
</gene>
<keyword evidence="2" id="KW-0378">Hydrolase</keyword>
<keyword evidence="1" id="KW-1133">Transmembrane helix</keyword>
<protein>
    <submittedName>
        <fullName evidence="2">Metal-dependent hydrolase</fullName>
    </submittedName>
</protein>